<comment type="caution">
    <text evidence="15">The sequence shown here is derived from an EMBL/GenBank/DDBJ whole genome shotgun (WGS) entry which is preliminary data.</text>
</comment>
<feature type="domain" description="Cytochrome c" evidence="14">
    <location>
        <begin position="602"/>
        <end position="680"/>
    </location>
</feature>
<evidence type="ECO:0000256" key="1">
    <source>
        <dbReference type="ARBA" id="ARBA00008156"/>
    </source>
</evidence>
<reference evidence="15 16" key="1">
    <citation type="submission" date="2019-08" db="EMBL/GenBank/DDBJ databases">
        <authorList>
            <person name="Wang G."/>
            <person name="Xu Z."/>
        </authorList>
    </citation>
    <scope>NUCLEOTIDE SEQUENCE [LARGE SCALE GENOMIC DNA]</scope>
    <source>
        <strain evidence="15 16">ZX</strain>
    </source>
</reference>
<name>A0A5D9BZU9_9SPHN</name>
<dbReference type="EMBL" id="VTOU01000004">
    <property type="protein sequence ID" value="TZG24956.1"/>
    <property type="molecule type" value="Genomic_DNA"/>
</dbReference>
<evidence type="ECO:0000256" key="6">
    <source>
        <dbReference type="ARBA" id="ARBA00022891"/>
    </source>
</evidence>
<keyword evidence="2 11" id="KW-0349">Heme</keyword>
<feature type="active site" description="Proton acceptor" evidence="10">
    <location>
        <position position="320"/>
    </location>
</feature>
<feature type="chain" id="PRO_5022664165" evidence="13">
    <location>
        <begin position="20"/>
        <end position="694"/>
    </location>
</feature>
<dbReference type="NCBIfam" id="TIGR03075">
    <property type="entry name" value="PQQ_enz_alc_DH"/>
    <property type="match status" value="1"/>
</dbReference>
<feature type="binding site" evidence="12">
    <location>
        <position position="275"/>
    </location>
    <ligand>
        <name>Ca(2+)</name>
        <dbReference type="ChEBI" id="CHEBI:29108"/>
    </ligand>
</feature>
<feature type="binding site" description="covalent" evidence="11">
    <location>
        <position position="618"/>
    </location>
    <ligand>
        <name>heme c</name>
        <dbReference type="ChEBI" id="CHEBI:61717"/>
    </ligand>
</feature>
<keyword evidence="4 13" id="KW-0732">Signal</keyword>
<sequence length="694" mass="74535">MKVTKKAALACSAIALAFAGGIAGSRGPAGVVANADGTDWGSYGRTSDEDHYSPLTQVNAGNINRLGLAWSMDLDTYDSFTAPLEVGGVLYFGVGSSVVSAVDAVTGKQLWQFDPEVSKVVGHKMRAGWGTRGIAYSQGRVFTATRDGRMIAIDAKTGKQLWSAMTLDPKDDAYISGPPWVAGDKVIIGFGGGDYGPVRGYVTAYDVATGKKAWRFYTVPGNPANGPDGEASDGVMDMAAKTWTGEWWKVGGGGNVWHAMAYDKKYDRVYLGTGNGFPWNQKLRSPAGGDNLFLASIVAVDRKTGKYLWHYQVNPGNTWDYNDAMDIQMATLTIEGKPRDVILHAPKNGFFYVIDRTTGKPISAGQFAPANWASHIDLKTGRPVENPKARYPDGEPFIMWPSPTGAHAVQTMSFNPKTGLVYIPQIEQQRVVVDPPKLAEWKYKEGMFVNTGLGAVPAGMKTAPASSNLVAYDPVAAKIRWKIPQNGILNGGTITTGGNLIFQGLNTGKFTALAADSGKTLWEFDAQNGILGNAITYSVKGTQYVTVITGFRSSFANTPNWDYREQKRRVLTFALDAKAKLPPVEPMDQPIQDDPAFVVDAAKAKIGGGVFNSSCIICHGAGMIAGGAAPDLRKSAIPLDADAFKQVVHDGALMDRGMGKFDNLSDAELEGLRHYIRQRARETAQPVAPNPAAK</sequence>
<evidence type="ECO:0000259" key="14">
    <source>
        <dbReference type="PROSITE" id="PS51007"/>
    </source>
</evidence>
<feature type="binding site" description="axial binding residue" evidence="12">
    <location>
        <position position="619"/>
    </location>
    <ligand>
        <name>heme c</name>
        <dbReference type="ChEBI" id="CHEBI:61717"/>
    </ligand>
    <ligandPart>
        <name>Fe</name>
        <dbReference type="ChEBI" id="CHEBI:18248"/>
    </ligandPart>
</feature>
<evidence type="ECO:0000256" key="4">
    <source>
        <dbReference type="ARBA" id="ARBA00022729"/>
    </source>
</evidence>
<dbReference type="InterPro" id="IPR017512">
    <property type="entry name" value="PQQ_MeOH/EtOH_DH"/>
</dbReference>
<dbReference type="GO" id="GO:0005509">
    <property type="term" value="F:calcium ion binding"/>
    <property type="evidence" value="ECO:0007669"/>
    <property type="project" value="InterPro"/>
</dbReference>
<feature type="binding site" description="covalent" evidence="11">
    <location>
        <position position="615"/>
    </location>
    <ligand>
        <name>heme c</name>
        <dbReference type="ChEBI" id="CHEBI:61717"/>
    </ligand>
</feature>
<evidence type="ECO:0000256" key="7">
    <source>
        <dbReference type="ARBA" id="ARBA00023002"/>
    </source>
</evidence>
<keyword evidence="7 15" id="KW-0560">Oxidoreductase</keyword>
<dbReference type="GO" id="GO:0016020">
    <property type="term" value="C:membrane"/>
    <property type="evidence" value="ECO:0007669"/>
    <property type="project" value="InterPro"/>
</dbReference>
<accession>A0A5D9BZU9</accession>
<evidence type="ECO:0000313" key="15">
    <source>
        <dbReference type="EMBL" id="TZG24956.1"/>
    </source>
</evidence>
<keyword evidence="5 12" id="KW-0106">Calcium</keyword>
<evidence type="ECO:0000256" key="11">
    <source>
        <dbReference type="PIRSR" id="PIRSR617512-2"/>
    </source>
</evidence>
<evidence type="ECO:0000256" key="9">
    <source>
        <dbReference type="ARBA" id="ARBA00023157"/>
    </source>
</evidence>
<dbReference type="InterPro" id="IPR002372">
    <property type="entry name" value="PQQ_rpt_dom"/>
</dbReference>
<feature type="binding site" description="axial binding residue" evidence="12">
    <location>
        <position position="658"/>
    </location>
    <ligand>
        <name>heme c</name>
        <dbReference type="ChEBI" id="CHEBI:61717"/>
    </ligand>
    <ligandPart>
        <name>Fe</name>
        <dbReference type="ChEBI" id="CHEBI:18248"/>
    </ligandPart>
</feature>
<comment type="cofactor">
    <cofactor evidence="11">
        <name>heme c</name>
        <dbReference type="ChEBI" id="CHEBI:61717"/>
    </cofactor>
    <text evidence="11">Binds 1 heme c group per subunit.</text>
</comment>
<keyword evidence="8 12" id="KW-0408">Iron</keyword>
<dbReference type="InterPro" id="IPR036909">
    <property type="entry name" value="Cyt_c-like_dom_sf"/>
</dbReference>
<comment type="cofactor">
    <cofactor evidence="11">
        <name>pyrroloquinoline quinone</name>
        <dbReference type="ChEBI" id="CHEBI:58442"/>
    </cofactor>
    <text evidence="11">Binds 1 PQQ group per subunit.</text>
</comment>
<dbReference type="PANTHER" id="PTHR32303">
    <property type="entry name" value="QUINOPROTEIN ALCOHOL DEHYDROGENASE (CYTOCHROME C)"/>
    <property type="match status" value="1"/>
</dbReference>
<keyword evidence="6 11" id="KW-0634">PQQ</keyword>
<proteinExistence type="inferred from homology"/>
<dbReference type="PROSITE" id="PS51007">
    <property type="entry name" value="CYTC"/>
    <property type="match status" value="1"/>
</dbReference>
<dbReference type="InterPro" id="IPR011047">
    <property type="entry name" value="Quinoprotein_ADH-like_sf"/>
</dbReference>
<dbReference type="Proteomes" id="UP000322077">
    <property type="component" value="Unassembled WGS sequence"/>
</dbReference>
<dbReference type="AlphaFoldDB" id="A0A5D9BZU9"/>
<comment type="cofactor">
    <cofactor evidence="12">
        <name>Ca(2+)</name>
        <dbReference type="ChEBI" id="CHEBI:29108"/>
    </cofactor>
    <text evidence="12">Binds 1 Ca(2+) ion per subunit.</text>
</comment>
<evidence type="ECO:0000256" key="3">
    <source>
        <dbReference type="ARBA" id="ARBA00022723"/>
    </source>
</evidence>
<dbReference type="GO" id="GO:0020037">
    <property type="term" value="F:heme binding"/>
    <property type="evidence" value="ECO:0007669"/>
    <property type="project" value="InterPro"/>
</dbReference>
<evidence type="ECO:0000256" key="10">
    <source>
        <dbReference type="PIRSR" id="PIRSR617512-1"/>
    </source>
</evidence>
<evidence type="ECO:0000313" key="16">
    <source>
        <dbReference type="Proteomes" id="UP000322077"/>
    </source>
</evidence>
<dbReference type="GO" id="GO:0016614">
    <property type="term" value="F:oxidoreductase activity, acting on CH-OH group of donors"/>
    <property type="evidence" value="ECO:0007669"/>
    <property type="project" value="InterPro"/>
</dbReference>
<comment type="similarity">
    <text evidence="1">Belongs to the bacterial PQQ dehydrogenase family.</text>
</comment>
<keyword evidence="16" id="KW-1185">Reference proteome</keyword>
<dbReference type="Gene3D" id="1.10.760.10">
    <property type="entry name" value="Cytochrome c-like domain"/>
    <property type="match status" value="1"/>
</dbReference>
<evidence type="ECO:0000256" key="5">
    <source>
        <dbReference type="ARBA" id="ARBA00022837"/>
    </source>
</evidence>
<dbReference type="Pfam" id="PF01011">
    <property type="entry name" value="PQQ"/>
    <property type="match status" value="1"/>
</dbReference>
<gene>
    <name evidence="15" type="ORF">FYJ91_16930</name>
</gene>
<keyword evidence="3 12" id="KW-0479">Metal-binding</keyword>
<dbReference type="Gene3D" id="2.140.10.10">
    <property type="entry name" value="Quinoprotein alcohol dehydrogenase-like superfamily"/>
    <property type="match status" value="1"/>
</dbReference>
<feature type="binding site" evidence="11">
    <location>
        <position position="347"/>
    </location>
    <ligand>
        <name>pyrroloquinoline quinone</name>
        <dbReference type="ChEBI" id="CHEBI:58442"/>
    </ligand>
</feature>
<evidence type="ECO:0000256" key="12">
    <source>
        <dbReference type="PIRSR" id="PIRSR617512-3"/>
    </source>
</evidence>
<dbReference type="EC" id="1.1.2.-" evidence="15"/>
<evidence type="ECO:0000256" key="2">
    <source>
        <dbReference type="ARBA" id="ARBA00022617"/>
    </source>
</evidence>
<dbReference type="InterPro" id="IPR018391">
    <property type="entry name" value="PQQ_b-propeller_rpt"/>
</dbReference>
<evidence type="ECO:0000256" key="8">
    <source>
        <dbReference type="ARBA" id="ARBA00023004"/>
    </source>
</evidence>
<dbReference type="SUPFAM" id="SSF50998">
    <property type="entry name" value="Quinoprotein alcohol dehydrogenase-like"/>
    <property type="match status" value="1"/>
</dbReference>
<evidence type="ECO:0000256" key="13">
    <source>
        <dbReference type="SAM" id="SignalP"/>
    </source>
</evidence>
<dbReference type="Pfam" id="PF13442">
    <property type="entry name" value="Cytochrome_CBB3"/>
    <property type="match status" value="1"/>
</dbReference>
<keyword evidence="9" id="KW-1015">Disulfide bond</keyword>
<dbReference type="SUPFAM" id="SSF46626">
    <property type="entry name" value="Cytochrome c"/>
    <property type="match status" value="1"/>
</dbReference>
<feature type="binding site" evidence="11">
    <location>
        <position position="132"/>
    </location>
    <ligand>
        <name>pyrroloquinoline quinone</name>
        <dbReference type="ChEBI" id="CHEBI:58442"/>
    </ligand>
</feature>
<feature type="binding site" evidence="12">
    <location>
        <position position="320"/>
    </location>
    <ligand>
        <name>Ca(2+)</name>
        <dbReference type="ChEBI" id="CHEBI:29108"/>
    </ligand>
</feature>
<dbReference type="GO" id="GO:0009055">
    <property type="term" value="F:electron transfer activity"/>
    <property type="evidence" value="ECO:0007669"/>
    <property type="project" value="InterPro"/>
</dbReference>
<protein>
    <submittedName>
        <fullName evidence="15">PQQ-dependent dehydrogenase, methanol/ethanol family</fullName>
        <ecNumber evidence="15">1.1.2.-</ecNumber>
    </submittedName>
</protein>
<organism evidence="15 16">
    <name type="scientific">Sphingomonas montanisoli</name>
    <dbReference type="NCBI Taxonomy" id="2606412"/>
    <lineage>
        <taxon>Bacteria</taxon>
        <taxon>Pseudomonadati</taxon>
        <taxon>Pseudomonadota</taxon>
        <taxon>Alphaproteobacteria</taxon>
        <taxon>Sphingomonadales</taxon>
        <taxon>Sphingomonadaceae</taxon>
        <taxon>Sphingomonas</taxon>
    </lineage>
</organism>
<dbReference type="RefSeq" id="WP_149523497.1">
    <property type="nucleotide sequence ID" value="NZ_VTOU01000004.1"/>
</dbReference>
<dbReference type="SMART" id="SM00564">
    <property type="entry name" value="PQQ"/>
    <property type="match status" value="5"/>
</dbReference>
<feature type="signal peptide" evidence="13">
    <location>
        <begin position="1"/>
        <end position="19"/>
    </location>
</feature>
<dbReference type="InterPro" id="IPR009056">
    <property type="entry name" value="Cyt_c-like_dom"/>
</dbReference>